<name>A0A6N6M5F2_9FLAO</name>
<evidence type="ECO:0000259" key="7">
    <source>
        <dbReference type="Pfam" id="PF12698"/>
    </source>
</evidence>
<protein>
    <submittedName>
        <fullName evidence="8">Gliding motility-associated ABC transporter permease subunit GldF</fullName>
    </submittedName>
</protein>
<dbReference type="GO" id="GO:0005886">
    <property type="term" value="C:plasma membrane"/>
    <property type="evidence" value="ECO:0007669"/>
    <property type="project" value="UniProtKB-SubCell"/>
</dbReference>
<dbReference type="RefSeq" id="WP_151167167.1">
    <property type="nucleotide sequence ID" value="NZ_WACR01000004.1"/>
</dbReference>
<dbReference type="InterPro" id="IPR019860">
    <property type="entry name" value="Motility-assoc_ABC_perm_GldF"/>
</dbReference>
<evidence type="ECO:0000256" key="5">
    <source>
        <dbReference type="ARBA" id="ARBA00023136"/>
    </source>
</evidence>
<keyword evidence="3 6" id="KW-0812">Transmembrane</keyword>
<proteinExistence type="predicted"/>
<dbReference type="EMBL" id="WACR01000004">
    <property type="protein sequence ID" value="KAB1064847.1"/>
    <property type="molecule type" value="Genomic_DNA"/>
</dbReference>
<sequence>MLTLLRKEVAAFLSSLIGYIVIGVFLITISLFMWVFPGSYNVMDSGYANIDTLFIIAPWVFMFLAPAVTMRSFAEEQRTGTIELLITKPLSDLQIILSKFLAGFLLVLFSLLPTLIYYFSIYELGSTAGNIDTGAVIGSYIGLLFLAGCFVAIGIFASSLSQNQIISFIIAMFLSFFCYVGFEQIASFDLMGSFDSVIMNLGINEHYISISRGVIDSRDLIYFLSLIAVFIMLTKLRLESRKW</sequence>
<reference evidence="8 9" key="1">
    <citation type="submission" date="2019-09" db="EMBL/GenBank/DDBJ databases">
        <title>Genomes of Cryomorphaceae.</title>
        <authorList>
            <person name="Bowman J.P."/>
        </authorList>
    </citation>
    <scope>NUCLEOTIDE SEQUENCE [LARGE SCALE GENOMIC DNA]</scope>
    <source>
        <strain evidence="8 9">KCTC 52047</strain>
    </source>
</reference>
<dbReference type="Proteomes" id="UP000435357">
    <property type="component" value="Unassembled WGS sequence"/>
</dbReference>
<dbReference type="OrthoDB" id="9794512at2"/>
<feature type="transmembrane region" description="Helical" evidence="6">
    <location>
        <begin position="56"/>
        <end position="74"/>
    </location>
</feature>
<keyword evidence="9" id="KW-1185">Reference proteome</keyword>
<comment type="subcellular location">
    <subcellularLocation>
        <location evidence="1">Cell membrane</location>
        <topology evidence="1">Multi-pass membrane protein</topology>
    </subcellularLocation>
</comment>
<feature type="transmembrane region" description="Helical" evidence="6">
    <location>
        <begin position="220"/>
        <end position="238"/>
    </location>
</feature>
<dbReference type="InterPro" id="IPR051449">
    <property type="entry name" value="ABC-2_transporter_component"/>
</dbReference>
<evidence type="ECO:0000313" key="9">
    <source>
        <dbReference type="Proteomes" id="UP000435357"/>
    </source>
</evidence>
<accession>A0A6N6M5F2</accession>
<feature type="transmembrane region" description="Helical" evidence="6">
    <location>
        <begin position="95"/>
        <end position="119"/>
    </location>
</feature>
<keyword evidence="2" id="KW-1003">Cell membrane</keyword>
<dbReference type="Pfam" id="PF12698">
    <property type="entry name" value="ABC2_membrane_3"/>
    <property type="match status" value="1"/>
</dbReference>
<evidence type="ECO:0000256" key="2">
    <source>
        <dbReference type="ARBA" id="ARBA00022475"/>
    </source>
</evidence>
<organism evidence="8 9">
    <name type="scientific">Salibacter halophilus</name>
    <dbReference type="NCBI Taxonomy" id="1803916"/>
    <lineage>
        <taxon>Bacteria</taxon>
        <taxon>Pseudomonadati</taxon>
        <taxon>Bacteroidota</taxon>
        <taxon>Flavobacteriia</taxon>
        <taxon>Flavobacteriales</taxon>
        <taxon>Salibacteraceae</taxon>
        <taxon>Salibacter</taxon>
    </lineage>
</organism>
<dbReference type="NCBIfam" id="TIGR03518">
    <property type="entry name" value="ABC_perm_GldF"/>
    <property type="match status" value="1"/>
</dbReference>
<dbReference type="GO" id="GO:0140359">
    <property type="term" value="F:ABC-type transporter activity"/>
    <property type="evidence" value="ECO:0007669"/>
    <property type="project" value="InterPro"/>
</dbReference>
<evidence type="ECO:0000256" key="6">
    <source>
        <dbReference type="SAM" id="Phobius"/>
    </source>
</evidence>
<evidence type="ECO:0000256" key="4">
    <source>
        <dbReference type="ARBA" id="ARBA00022989"/>
    </source>
</evidence>
<evidence type="ECO:0000256" key="1">
    <source>
        <dbReference type="ARBA" id="ARBA00004651"/>
    </source>
</evidence>
<dbReference type="PANTHER" id="PTHR30294:SF29">
    <property type="entry name" value="MULTIDRUG ABC TRANSPORTER PERMEASE YBHS-RELATED"/>
    <property type="match status" value="1"/>
</dbReference>
<dbReference type="AlphaFoldDB" id="A0A6N6M5F2"/>
<feature type="transmembrane region" description="Helical" evidence="6">
    <location>
        <begin position="165"/>
        <end position="182"/>
    </location>
</feature>
<feature type="domain" description="ABC-2 type transporter transmembrane" evidence="7">
    <location>
        <begin position="45"/>
        <end position="182"/>
    </location>
</feature>
<dbReference type="InterPro" id="IPR013525">
    <property type="entry name" value="ABC2_TM"/>
</dbReference>
<feature type="transmembrane region" description="Helical" evidence="6">
    <location>
        <begin position="12"/>
        <end position="36"/>
    </location>
</feature>
<comment type="caution">
    <text evidence="8">The sequence shown here is derived from an EMBL/GenBank/DDBJ whole genome shotgun (WGS) entry which is preliminary data.</text>
</comment>
<feature type="transmembrane region" description="Helical" evidence="6">
    <location>
        <begin position="139"/>
        <end position="158"/>
    </location>
</feature>
<evidence type="ECO:0000313" key="8">
    <source>
        <dbReference type="EMBL" id="KAB1064847.1"/>
    </source>
</evidence>
<evidence type="ECO:0000256" key="3">
    <source>
        <dbReference type="ARBA" id="ARBA00022692"/>
    </source>
</evidence>
<keyword evidence="4 6" id="KW-1133">Transmembrane helix</keyword>
<dbReference type="PANTHER" id="PTHR30294">
    <property type="entry name" value="MEMBRANE COMPONENT OF ABC TRANSPORTER YHHJ-RELATED"/>
    <property type="match status" value="1"/>
</dbReference>
<keyword evidence="5 6" id="KW-0472">Membrane</keyword>
<gene>
    <name evidence="8" type="primary">gldF</name>
    <name evidence="8" type="ORF">F3059_05690</name>
</gene>